<proteinExistence type="predicted"/>
<feature type="transmembrane region" description="Helical" evidence="1">
    <location>
        <begin position="94"/>
        <end position="115"/>
    </location>
</feature>
<dbReference type="Proteomes" id="UP001500957">
    <property type="component" value="Unassembled WGS sequence"/>
</dbReference>
<evidence type="ECO:0000256" key="1">
    <source>
        <dbReference type="SAM" id="Phobius"/>
    </source>
</evidence>
<sequence>MSVLNRQQQIAAVSMGVVAIAAFLPWVSVFGLSVAGIEGDGKLTLLAAFAGLAALAFGTDVIGRRKLPQPAYVAVSGIAGAVVAIVAIADMNEFAAFGLYLTLFGGVAWVAALGWEFLEGRKAGSADAV</sequence>
<comment type="caution">
    <text evidence="2">The sequence shown here is derived from an EMBL/GenBank/DDBJ whole genome shotgun (WGS) entry which is preliminary data.</text>
</comment>
<organism evidence="2 3">
    <name type="scientific">Sporichthya brevicatena</name>
    <dbReference type="NCBI Taxonomy" id="171442"/>
    <lineage>
        <taxon>Bacteria</taxon>
        <taxon>Bacillati</taxon>
        <taxon>Actinomycetota</taxon>
        <taxon>Actinomycetes</taxon>
        <taxon>Sporichthyales</taxon>
        <taxon>Sporichthyaceae</taxon>
        <taxon>Sporichthya</taxon>
    </lineage>
</organism>
<keyword evidence="1" id="KW-0472">Membrane</keyword>
<feature type="transmembrane region" description="Helical" evidence="1">
    <location>
        <begin position="12"/>
        <end position="37"/>
    </location>
</feature>
<evidence type="ECO:0000313" key="2">
    <source>
        <dbReference type="EMBL" id="GAA0624394.1"/>
    </source>
</evidence>
<keyword evidence="3" id="KW-1185">Reference proteome</keyword>
<gene>
    <name evidence="2" type="ORF">GCM10009547_29400</name>
</gene>
<reference evidence="3" key="1">
    <citation type="journal article" date="2019" name="Int. J. Syst. Evol. Microbiol.">
        <title>The Global Catalogue of Microorganisms (GCM) 10K type strain sequencing project: providing services to taxonomists for standard genome sequencing and annotation.</title>
        <authorList>
            <consortium name="The Broad Institute Genomics Platform"/>
            <consortium name="The Broad Institute Genome Sequencing Center for Infectious Disease"/>
            <person name="Wu L."/>
            <person name="Ma J."/>
        </authorList>
    </citation>
    <scope>NUCLEOTIDE SEQUENCE [LARGE SCALE GENOMIC DNA]</scope>
    <source>
        <strain evidence="3">JCM 10671</strain>
    </source>
</reference>
<feature type="transmembrane region" description="Helical" evidence="1">
    <location>
        <begin position="70"/>
        <end position="88"/>
    </location>
</feature>
<evidence type="ECO:0000313" key="3">
    <source>
        <dbReference type="Proteomes" id="UP001500957"/>
    </source>
</evidence>
<keyword evidence="1" id="KW-0812">Transmembrane</keyword>
<accession>A0ABP3S885</accession>
<feature type="transmembrane region" description="Helical" evidence="1">
    <location>
        <begin position="43"/>
        <end position="63"/>
    </location>
</feature>
<name>A0ABP3S885_9ACTN</name>
<protein>
    <submittedName>
        <fullName evidence="2">Uncharacterized protein</fullName>
    </submittedName>
</protein>
<keyword evidence="1" id="KW-1133">Transmembrane helix</keyword>
<dbReference type="EMBL" id="BAAAHE010000024">
    <property type="protein sequence ID" value="GAA0624394.1"/>
    <property type="molecule type" value="Genomic_DNA"/>
</dbReference>